<proteinExistence type="predicted"/>
<keyword evidence="6 7" id="KW-0472">Membrane</keyword>
<comment type="subcellular location">
    <subcellularLocation>
        <location evidence="1">Membrane</location>
        <topology evidence="1">Multi-pass membrane protein</topology>
    </subcellularLocation>
</comment>
<dbReference type="SUPFAM" id="SSF53448">
    <property type="entry name" value="Nucleotide-diphospho-sugar transferases"/>
    <property type="match status" value="1"/>
</dbReference>
<dbReference type="GO" id="GO:0016757">
    <property type="term" value="F:glycosyltransferase activity"/>
    <property type="evidence" value="ECO:0007669"/>
    <property type="project" value="UniProtKB-KW"/>
</dbReference>
<evidence type="ECO:0000256" key="1">
    <source>
        <dbReference type="ARBA" id="ARBA00004141"/>
    </source>
</evidence>
<dbReference type="PANTHER" id="PTHR48090:SF1">
    <property type="entry name" value="PROPHAGE BACTOPRENOL GLUCOSYL TRANSFERASE HOMOLOG"/>
    <property type="match status" value="1"/>
</dbReference>
<comment type="caution">
    <text evidence="9">The sequence shown here is derived from an EMBL/GenBank/DDBJ whole genome shotgun (WGS) entry which is preliminary data.</text>
</comment>
<evidence type="ECO:0000256" key="4">
    <source>
        <dbReference type="ARBA" id="ARBA00022692"/>
    </source>
</evidence>
<keyword evidence="5 7" id="KW-1133">Transmembrane helix</keyword>
<name>A0A7C4PM48_9CHLR</name>
<evidence type="ECO:0000256" key="7">
    <source>
        <dbReference type="SAM" id="Phobius"/>
    </source>
</evidence>
<evidence type="ECO:0000256" key="2">
    <source>
        <dbReference type="ARBA" id="ARBA00022676"/>
    </source>
</evidence>
<gene>
    <name evidence="9" type="ORF">ENT37_06945</name>
</gene>
<keyword evidence="2" id="KW-0328">Glycosyltransferase</keyword>
<keyword evidence="4 7" id="KW-0812">Transmembrane</keyword>
<feature type="transmembrane region" description="Helical" evidence="7">
    <location>
        <begin position="295"/>
        <end position="321"/>
    </location>
</feature>
<accession>A0A7C4PM48</accession>
<evidence type="ECO:0000313" key="9">
    <source>
        <dbReference type="EMBL" id="HGS21588.1"/>
    </source>
</evidence>
<organism evidence="9">
    <name type="scientific">Anaerolinea thermolimosa</name>
    <dbReference type="NCBI Taxonomy" id="229919"/>
    <lineage>
        <taxon>Bacteria</taxon>
        <taxon>Bacillati</taxon>
        <taxon>Chloroflexota</taxon>
        <taxon>Anaerolineae</taxon>
        <taxon>Anaerolineales</taxon>
        <taxon>Anaerolineaceae</taxon>
        <taxon>Anaerolinea</taxon>
    </lineage>
</organism>
<dbReference type="PANTHER" id="PTHR48090">
    <property type="entry name" value="UNDECAPRENYL-PHOSPHATE 4-DEOXY-4-FORMAMIDO-L-ARABINOSE TRANSFERASE-RELATED"/>
    <property type="match status" value="1"/>
</dbReference>
<sequence length="345" mass="38864">MPRICVILGEKSEILVSSPLSEPAHLCEVPLVGIVVPVYNEEEALPAFHRLLCEQIDALSYRFRIYYVNDGSTDATAERLKEIQQADRRVCTLELSRNFGHQAALSAGLDAAEGEYVISLDGDGQHPPALIPEMLRLAEAGYEVVLTQRADTEDESGFKRWTSAQFYRLINRIGDTRVLPGGADFRLLARPALEALRGMREYHRFLRGMVSWIGFRTVILPYQPPQRLAGKSKYTMKKMLRLARDAIFSFSLVPLYIGLSMGGLMLFLALVEMVYVLSLWFSGQRAQLEPGWSSLMFVILVVSGILMILLGFIGIYIGYIFQEVKRRPVYIIRKAIPAREDTAEA</sequence>
<dbReference type="Pfam" id="PF00535">
    <property type="entry name" value="Glycos_transf_2"/>
    <property type="match status" value="1"/>
</dbReference>
<dbReference type="Gene3D" id="3.90.550.10">
    <property type="entry name" value="Spore Coat Polysaccharide Biosynthesis Protein SpsA, Chain A"/>
    <property type="match status" value="1"/>
</dbReference>
<evidence type="ECO:0000256" key="5">
    <source>
        <dbReference type="ARBA" id="ARBA00022989"/>
    </source>
</evidence>
<evidence type="ECO:0000256" key="6">
    <source>
        <dbReference type="ARBA" id="ARBA00023136"/>
    </source>
</evidence>
<feature type="domain" description="Glycosyltransferase 2-like" evidence="8">
    <location>
        <begin position="34"/>
        <end position="194"/>
    </location>
</feature>
<dbReference type="InterPro" id="IPR029044">
    <property type="entry name" value="Nucleotide-diphossugar_trans"/>
</dbReference>
<dbReference type="InterPro" id="IPR001173">
    <property type="entry name" value="Glyco_trans_2-like"/>
</dbReference>
<dbReference type="CDD" id="cd04187">
    <property type="entry name" value="DPM1_like_bac"/>
    <property type="match status" value="1"/>
</dbReference>
<feature type="transmembrane region" description="Helical" evidence="7">
    <location>
        <begin position="246"/>
        <end position="275"/>
    </location>
</feature>
<dbReference type="InterPro" id="IPR050256">
    <property type="entry name" value="Glycosyltransferase_2"/>
</dbReference>
<dbReference type="AlphaFoldDB" id="A0A7C4PM48"/>
<protein>
    <submittedName>
        <fullName evidence="9">Glycosyltransferase</fullName>
    </submittedName>
</protein>
<dbReference type="GO" id="GO:0005886">
    <property type="term" value="C:plasma membrane"/>
    <property type="evidence" value="ECO:0007669"/>
    <property type="project" value="TreeGrafter"/>
</dbReference>
<keyword evidence="3 9" id="KW-0808">Transferase</keyword>
<reference evidence="9" key="1">
    <citation type="journal article" date="2020" name="mSystems">
        <title>Genome- and Community-Level Interaction Insights into Carbon Utilization and Element Cycling Functions of Hydrothermarchaeota in Hydrothermal Sediment.</title>
        <authorList>
            <person name="Zhou Z."/>
            <person name="Liu Y."/>
            <person name="Xu W."/>
            <person name="Pan J."/>
            <person name="Luo Z.H."/>
            <person name="Li M."/>
        </authorList>
    </citation>
    <scope>NUCLEOTIDE SEQUENCE [LARGE SCALE GENOMIC DNA]</scope>
    <source>
        <strain evidence="9">SpSt-573</strain>
    </source>
</reference>
<evidence type="ECO:0000259" key="8">
    <source>
        <dbReference type="Pfam" id="PF00535"/>
    </source>
</evidence>
<dbReference type="EMBL" id="DSYK01000345">
    <property type="protein sequence ID" value="HGS21588.1"/>
    <property type="molecule type" value="Genomic_DNA"/>
</dbReference>
<evidence type="ECO:0000256" key="3">
    <source>
        <dbReference type="ARBA" id="ARBA00022679"/>
    </source>
</evidence>